<evidence type="ECO:0000256" key="2">
    <source>
        <dbReference type="ARBA" id="ARBA00004136"/>
    </source>
</evidence>
<reference evidence="13" key="6">
    <citation type="journal article" date="2002" name="J. Gen. Virol.">
        <title>Ovine herpesvirus 2 lytic cycle replication and capsid production.</title>
        <authorList>
            <person name="Rosbottom J."/>
            <person name="Dalziel R.G."/>
            <person name="Reid H.W."/>
            <person name="Stewart J.P."/>
        </authorList>
    </citation>
    <scope>NUCLEOTIDE SEQUENCE [LARGE SCALE GENOMIC DNA]</scope>
</reference>
<protein>
    <submittedName>
        <fullName evidence="12">ORF55</fullName>
    </submittedName>
</protein>
<keyword evidence="10" id="KW-1035">Host cytoplasm</keyword>
<evidence type="ECO:0000256" key="8">
    <source>
        <dbReference type="ARBA" id="ARBA00022844"/>
    </source>
</evidence>
<comment type="similarity">
    <text evidence="5">Belongs to the herpesviridae UL51 family.</text>
</comment>
<evidence type="ECO:0000313" key="13">
    <source>
        <dbReference type="Proteomes" id="UP000153759"/>
    </source>
</evidence>
<keyword evidence="13" id="KW-1185">Reference proteome</keyword>
<comment type="subcellular location">
    <subcellularLocation>
        <location evidence="2">Host Golgi apparatus</location>
    </subcellularLocation>
    <subcellularLocation>
        <location evidence="3">Host cytoplasm</location>
    </subcellularLocation>
    <subcellularLocation>
        <location evidence="4">Virion</location>
    </subcellularLocation>
</comment>
<dbReference type="GO" id="GO:0044177">
    <property type="term" value="C:host cell Golgi apparatus"/>
    <property type="evidence" value="ECO:0007669"/>
    <property type="project" value="UniProtKB-SubCell"/>
</dbReference>
<keyword evidence="9" id="KW-0564">Palmitate</keyword>
<dbReference type="InterPro" id="IPR007619">
    <property type="entry name" value="Herpes_U44"/>
</dbReference>
<keyword evidence="11" id="KW-0449">Lipoprotein</keyword>
<dbReference type="Proteomes" id="UP000153759">
    <property type="component" value="Segment"/>
</dbReference>
<sequence length="218" mass="24212">MARRWLEWTCCGVWPFGRPSAGRYDRMFEESSARCSDRVKKEIDRGLPPGVSVGDLIHGEKSNETLNQAHMLALQSNYISEYLARFNAAEIPSSCQGIVANQIAKLKAMQSVIWNAMISIATSNVELSDSGFQLLLDKQACETMTLMEMEKLATAISVDNTTAWAKEISKIVVTQPASTDVQAAPEEPIYEEPEGVENMMLLQPTQQKRPTTKPQSVL</sequence>
<accession>Q2VSI5</accession>
<evidence type="ECO:0000256" key="6">
    <source>
        <dbReference type="ARBA" id="ARBA00022553"/>
    </source>
</evidence>
<reference evidence="13" key="5">
    <citation type="journal article" date="2002" name="J. Gen. Virol.">
        <title>Isolation and expression of three open reading frames from ovine herpesvirus-2.</title>
        <authorList>
            <person name="Coulter L.J."/>
            <person name="Reid H.W."/>
        </authorList>
    </citation>
    <scope>NUCLEOTIDE SEQUENCE [LARGE SCALE GENOMIC DNA]</scope>
</reference>
<name>Q2VSI5_9GAMA</name>
<reference evidence="13" key="2">
    <citation type="journal article" date="1998" name="J. Virol.">
        <title>Detection of a novel bovine lymphotropic herpesvirus.</title>
        <authorList>
            <person name="Rovnak J."/>
            <person name="Quackenbush S.L."/>
            <person name="Reyes R.A."/>
            <person name="Baines J.D."/>
            <person name="Parrish C.R."/>
            <person name="Casey J.W."/>
        </authorList>
    </citation>
    <scope>NUCLEOTIDE SEQUENCE [LARGE SCALE GENOMIC DNA]</scope>
</reference>
<keyword evidence="8" id="KW-0946">Virion</keyword>
<proteinExistence type="inferred from homology"/>
<evidence type="ECO:0000256" key="11">
    <source>
        <dbReference type="ARBA" id="ARBA00023288"/>
    </source>
</evidence>
<dbReference type="Pfam" id="PF04533">
    <property type="entry name" value="Herpes_U44"/>
    <property type="match status" value="1"/>
</dbReference>
<dbReference type="KEGG" id="vg:26684028"/>
<dbReference type="RefSeq" id="YP_438179.1">
    <property type="nucleotide sequence ID" value="NC_007646.1"/>
</dbReference>
<comment type="function">
    <text evidence="1">Plays several roles during the time course of infection, including egress of virus particles from the perinuclear space and secondary envelopment of cytoplasmic capsids that bud into specific trans-Golgi network (TGN)-derived membranes.</text>
</comment>
<reference evidence="12 13" key="7">
    <citation type="journal article" date="2009" name="Vet. Microbiol.">
        <title>Ovine herpesvirus 2 structural proteins in epithelial cells and M-cells of the appendix in rabbits with malignant catarrhal fever.</title>
        <authorList>
            <person name="Meier-Trummer C.S."/>
            <person name="Tobler K."/>
            <person name="Hilbe M."/>
            <person name="Stewart J.P."/>
            <person name="Hart J."/>
            <person name="Campbell I."/>
            <person name="Haig D.M."/>
            <person name="Glauser D.L."/>
            <person name="Ehrensperger F."/>
            <person name="Ackermann M."/>
        </authorList>
    </citation>
    <scope>NUCLEOTIDE SEQUENCE [LARGE SCALE GENOMIC DNA]</scope>
    <source>
        <strain evidence="12">BJ1035</strain>
    </source>
</reference>
<evidence type="ECO:0000256" key="3">
    <source>
        <dbReference type="ARBA" id="ARBA00004192"/>
    </source>
</evidence>
<reference evidence="13" key="3">
    <citation type="journal article" date="2001" name="J. Gen. Virol.">
        <title>Ovine herpesvirus-2 glycoprotein B sequences from tissues of ruminant malignant catarrhal fever cases and healthy sheep are highly conserved.</title>
        <authorList>
            <person name="Dunowska M."/>
            <person name="Letchworth G.J."/>
            <person name="Collins J.K."/>
            <person name="DeMartini J.C."/>
        </authorList>
    </citation>
    <scope>NUCLEOTIDE SEQUENCE [LARGE SCALE GENOMIC DNA]</scope>
</reference>
<evidence type="ECO:0000256" key="7">
    <source>
        <dbReference type="ARBA" id="ARBA00022812"/>
    </source>
</evidence>
<evidence type="ECO:0000256" key="5">
    <source>
        <dbReference type="ARBA" id="ARBA00006551"/>
    </source>
</evidence>
<evidence type="ECO:0000256" key="1">
    <source>
        <dbReference type="ARBA" id="ARBA00001991"/>
    </source>
</evidence>
<dbReference type="OrthoDB" id="11734at10239"/>
<reference evidence="13" key="4">
    <citation type="journal article" date="2001" name="Virus Res.">
        <title>Detection and multigenic characterization of a novel gammaherpesvirus in goats.</title>
        <authorList>
            <person name="Chmielewicz B."/>
            <person name="Goltz M."/>
            <person name="Ehlers B."/>
        </authorList>
    </citation>
    <scope>NUCLEOTIDE SEQUENCE [LARGE SCALE GENOMIC DNA]</scope>
</reference>
<dbReference type="EMBL" id="AY839756">
    <property type="protein sequence ID" value="AAX58091.1"/>
    <property type="molecule type" value="Genomic_DNA"/>
</dbReference>
<keyword evidence="6" id="KW-0597">Phosphoprotein</keyword>
<evidence type="ECO:0000256" key="9">
    <source>
        <dbReference type="ARBA" id="ARBA00023139"/>
    </source>
</evidence>
<evidence type="ECO:0000313" key="12">
    <source>
        <dbReference type="EMBL" id="AAX58091.1"/>
    </source>
</evidence>
<evidence type="ECO:0000256" key="10">
    <source>
        <dbReference type="ARBA" id="ARBA00023200"/>
    </source>
</evidence>
<dbReference type="GO" id="GO:0044423">
    <property type="term" value="C:virion component"/>
    <property type="evidence" value="ECO:0007669"/>
    <property type="project" value="UniProtKB-KW"/>
</dbReference>
<reference evidence="13" key="1">
    <citation type="journal article" date="1993" name="Arch. Virol.">
        <title>PCR detection of the sheep-associated agent of malignant catarrhal fever.</title>
        <authorList>
            <person name="Baxter S.I."/>
            <person name="Pow I."/>
            <person name="Bridgen A."/>
            <person name="Reid H.W."/>
        </authorList>
    </citation>
    <scope>NUCLEOTIDE SEQUENCE [LARGE SCALE GENOMIC DNA]</scope>
</reference>
<evidence type="ECO:0000256" key="4">
    <source>
        <dbReference type="ARBA" id="ARBA00004328"/>
    </source>
</evidence>
<keyword evidence="7" id="KW-1040">Host Golgi apparatus</keyword>
<dbReference type="GeneID" id="26684028"/>
<organism evidence="12 13">
    <name type="scientific">Ovine gammaherpesvirus 2</name>
    <dbReference type="NCBI Taxonomy" id="10398"/>
    <lineage>
        <taxon>Viruses</taxon>
        <taxon>Duplodnaviria</taxon>
        <taxon>Heunggongvirae</taxon>
        <taxon>Peploviricota</taxon>
        <taxon>Herviviricetes</taxon>
        <taxon>Herpesvirales</taxon>
        <taxon>Orthoherpesviridae</taxon>
        <taxon>Gammaherpesvirinae</taxon>
        <taxon>Macavirus</taxon>
        <taxon>Macavirus ovinegamma2</taxon>
    </lineage>
</organism>